<dbReference type="CDD" id="cd03482">
    <property type="entry name" value="MutL_Trans_MutL"/>
    <property type="match status" value="1"/>
</dbReference>
<evidence type="ECO:0000256" key="5">
    <source>
        <dbReference type="HAMAP-Rule" id="MF_00149"/>
    </source>
</evidence>
<dbReference type="SMART" id="SM00853">
    <property type="entry name" value="MutL_C"/>
    <property type="match status" value="1"/>
</dbReference>
<dbReference type="InterPro" id="IPR014790">
    <property type="entry name" value="MutL_C"/>
</dbReference>
<proteinExistence type="inferred from homology"/>
<dbReference type="Pfam" id="PF01119">
    <property type="entry name" value="DNA_mis_repair"/>
    <property type="match status" value="1"/>
</dbReference>
<comment type="function">
    <text evidence="5">This protein is involved in the repair of mismatches in DNA. It is required for dam-dependent methyl-directed DNA mismatch repair. May act as a 'molecular matchmaker', a protein that promotes the formation of a stable complex between two or more DNA-binding proteins in an ATP-dependent manner without itself being part of a final effector complex.</text>
</comment>
<dbReference type="InterPro" id="IPR038973">
    <property type="entry name" value="MutL/Mlh/Pms-like"/>
</dbReference>
<dbReference type="InterPro" id="IPR042121">
    <property type="entry name" value="MutL_C_regsub"/>
</dbReference>
<dbReference type="GO" id="GO:0016887">
    <property type="term" value="F:ATP hydrolysis activity"/>
    <property type="evidence" value="ECO:0007669"/>
    <property type="project" value="InterPro"/>
</dbReference>
<dbReference type="InterPro" id="IPR037198">
    <property type="entry name" value="MutL_C_sf"/>
</dbReference>
<dbReference type="InterPro" id="IPR020568">
    <property type="entry name" value="Ribosomal_Su5_D2-typ_SF"/>
</dbReference>
<accession>A0A1A8XGJ0</accession>
<dbReference type="Pfam" id="PF13589">
    <property type="entry name" value="HATPase_c_3"/>
    <property type="match status" value="1"/>
</dbReference>
<dbReference type="Gene3D" id="3.30.230.10">
    <property type="match status" value="1"/>
</dbReference>
<dbReference type="FunFam" id="3.30.565.10:FF:000003">
    <property type="entry name" value="DNA mismatch repair endonuclease MutL"/>
    <property type="match status" value="1"/>
</dbReference>
<name>A0A1A8XGJ0_9PROT</name>
<dbReference type="Gene3D" id="3.30.565.10">
    <property type="entry name" value="Histidine kinase-like ATPase, C-terminal domain"/>
    <property type="match status" value="1"/>
</dbReference>
<dbReference type="GO" id="GO:0030983">
    <property type="term" value="F:mismatched DNA binding"/>
    <property type="evidence" value="ECO:0007669"/>
    <property type="project" value="InterPro"/>
</dbReference>
<evidence type="ECO:0000256" key="1">
    <source>
        <dbReference type="ARBA" id="ARBA00006082"/>
    </source>
</evidence>
<dbReference type="GO" id="GO:0006298">
    <property type="term" value="P:mismatch repair"/>
    <property type="evidence" value="ECO:0007669"/>
    <property type="project" value="UniProtKB-UniRule"/>
</dbReference>
<dbReference type="GO" id="GO:0032300">
    <property type="term" value="C:mismatch repair complex"/>
    <property type="evidence" value="ECO:0007669"/>
    <property type="project" value="InterPro"/>
</dbReference>
<dbReference type="HAMAP" id="MF_00149">
    <property type="entry name" value="DNA_mis_repair"/>
    <property type="match status" value="1"/>
</dbReference>
<dbReference type="InterPro" id="IPR036890">
    <property type="entry name" value="HATPase_C_sf"/>
</dbReference>
<comment type="similarity">
    <text evidence="1 5">Belongs to the DNA mismatch repair MutL/HexB family.</text>
</comment>
<dbReference type="NCBIfam" id="NF000949">
    <property type="entry name" value="PRK00095.1-2"/>
    <property type="match status" value="1"/>
</dbReference>
<evidence type="ECO:0000259" key="7">
    <source>
        <dbReference type="SMART" id="SM01340"/>
    </source>
</evidence>
<evidence type="ECO:0000256" key="4">
    <source>
        <dbReference type="ARBA" id="ARBA00023204"/>
    </source>
</evidence>
<dbReference type="RefSeq" id="WP_186405940.1">
    <property type="nucleotide sequence ID" value="NZ_FLQX01000035.1"/>
</dbReference>
<keyword evidence="3 5" id="KW-0227">DNA damage</keyword>
<dbReference type="InterPro" id="IPR020667">
    <property type="entry name" value="DNA_mismatch_repair_MutL"/>
</dbReference>
<keyword evidence="4 5" id="KW-0234">DNA repair</keyword>
<dbReference type="Proteomes" id="UP000199169">
    <property type="component" value="Unassembled WGS sequence"/>
</dbReference>
<reference evidence="8 9" key="1">
    <citation type="submission" date="2016-06" db="EMBL/GenBank/DDBJ databases">
        <authorList>
            <person name="Kjaerup R.B."/>
            <person name="Dalgaard T.S."/>
            <person name="Juul-Madsen H.R."/>
        </authorList>
    </citation>
    <scope>NUCLEOTIDE SEQUENCE [LARGE SCALE GENOMIC DNA]</scope>
    <source>
        <strain evidence="8">3</strain>
    </source>
</reference>
<dbReference type="NCBIfam" id="TIGR00585">
    <property type="entry name" value="mutl"/>
    <property type="match status" value="1"/>
</dbReference>
<protein>
    <recommendedName>
        <fullName evidence="2 5">DNA mismatch repair protein MutL</fullName>
    </recommendedName>
</protein>
<dbReference type="InterPro" id="IPR042120">
    <property type="entry name" value="MutL_C_dimsub"/>
</dbReference>
<dbReference type="SUPFAM" id="SSF118116">
    <property type="entry name" value="DNA mismatch repair protein MutL"/>
    <property type="match status" value="1"/>
</dbReference>
<gene>
    <name evidence="5 8" type="primary">mutL</name>
    <name evidence="8" type="ORF">ACCAA_130202</name>
</gene>
<feature type="domain" description="DNA mismatch repair protein S5" evidence="7">
    <location>
        <begin position="217"/>
        <end position="335"/>
    </location>
</feature>
<evidence type="ECO:0000256" key="2">
    <source>
        <dbReference type="ARBA" id="ARBA00021975"/>
    </source>
</evidence>
<dbReference type="InterPro" id="IPR014721">
    <property type="entry name" value="Ribsml_uS5_D2-typ_fold_subgr"/>
</dbReference>
<dbReference type="STRING" id="1860102.ACCAA_130202"/>
<dbReference type="Pfam" id="PF08676">
    <property type="entry name" value="MutL_C"/>
    <property type="match status" value="1"/>
</dbReference>
<evidence type="ECO:0000256" key="3">
    <source>
        <dbReference type="ARBA" id="ARBA00022763"/>
    </source>
</evidence>
<dbReference type="CDD" id="cd16926">
    <property type="entry name" value="HATPase_MutL-MLH-PMS-like"/>
    <property type="match status" value="1"/>
</dbReference>
<organism evidence="8 9">
    <name type="scientific">Candidatus Accumulibacter aalborgensis</name>
    <dbReference type="NCBI Taxonomy" id="1860102"/>
    <lineage>
        <taxon>Bacteria</taxon>
        <taxon>Pseudomonadati</taxon>
        <taxon>Pseudomonadota</taxon>
        <taxon>Betaproteobacteria</taxon>
        <taxon>Candidatus Accumulibacter</taxon>
    </lineage>
</organism>
<dbReference type="AlphaFoldDB" id="A0A1A8XGJ0"/>
<dbReference type="Gene3D" id="3.30.1370.100">
    <property type="entry name" value="MutL, C-terminal domain, regulatory subdomain"/>
    <property type="match status" value="1"/>
</dbReference>
<dbReference type="InterPro" id="IPR002099">
    <property type="entry name" value="MutL/Mlh/PMS"/>
</dbReference>
<dbReference type="SUPFAM" id="SSF55874">
    <property type="entry name" value="ATPase domain of HSP90 chaperone/DNA topoisomerase II/histidine kinase"/>
    <property type="match status" value="1"/>
</dbReference>
<dbReference type="EMBL" id="FLQX01000035">
    <property type="protein sequence ID" value="SBT04299.1"/>
    <property type="molecule type" value="Genomic_DNA"/>
</dbReference>
<dbReference type="PANTHER" id="PTHR10073:SF12">
    <property type="entry name" value="DNA MISMATCH REPAIR PROTEIN MLH1"/>
    <property type="match status" value="1"/>
</dbReference>
<dbReference type="GO" id="GO:0140664">
    <property type="term" value="F:ATP-dependent DNA damage sensor activity"/>
    <property type="evidence" value="ECO:0007669"/>
    <property type="project" value="InterPro"/>
</dbReference>
<dbReference type="SMART" id="SM01340">
    <property type="entry name" value="DNA_mis_repair"/>
    <property type="match status" value="1"/>
</dbReference>
<keyword evidence="9" id="KW-1185">Reference proteome</keyword>
<dbReference type="InterPro" id="IPR014762">
    <property type="entry name" value="DNA_mismatch_repair_CS"/>
</dbReference>
<sequence>MRETPRIHLLPDLLISQIAAGEVVDRPASVLKELLENALDAGSSTIQIQLEEGGVKLLRVSDDGCGIAREELVLALTRHATSKIHSLDDLERVGTLGFRGEALASVAAVARVTLTSRQASEGGQGSAAVQHAWRLTADPGATPEPAALLTGTVVEMRDLYYNTPARRKFLKSDSTEFAHGVEAVKRIALAHPAVAFTVSHNGRAGLHLTRSDSRGRAGAILGNDFLAESRSLDVQAGPLRVFGYCALPAYSRARGDSQYCYVNGRFVRDKLLGHALREAYQDLLHGSRYPAYCLFLEIDPATVDVNVHPQKTEVRFRDARAVHQFVFHAVQRLLSSPLATQIAGAPVGNAAPLATTSGGEHLPPPDGAVAHLFLGKTPDRPAWRPASQGSLHIGEPTTTGRYLAFVDAARSPDGQAAALPATAADDTQAPPLGYALAQLHGVYILAQNSQGLIVVDMHAAHERILYEKLKRAFDEQQVTTQSLLIPAVFPAEALDVAAAEEHGEALHQIGFELVPMGPRQLAVKSVPVLLLAGDPAALARALLSDLRAHGVTQLLTARRNEFLADMACHGAVRARRLLSLTEMNALLRQMEETERGDHCNHGRPTWTQLTMADLDRHFLRGR</sequence>
<dbReference type="GO" id="GO:0005524">
    <property type="term" value="F:ATP binding"/>
    <property type="evidence" value="ECO:0007669"/>
    <property type="project" value="InterPro"/>
</dbReference>
<dbReference type="Gene3D" id="3.30.1540.20">
    <property type="entry name" value="MutL, C-terminal domain, dimerisation subdomain"/>
    <property type="match status" value="1"/>
</dbReference>
<dbReference type="PANTHER" id="PTHR10073">
    <property type="entry name" value="DNA MISMATCH REPAIR PROTEIN MLH, PMS, MUTL"/>
    <property type="match status" value="1"/>
</dbReference>
<evidence type="ECO:0000313" key="8">
    <source>
        <dbReference type="EMBL" id="SBT04299.1"/>
    </source>
</evidence>
<dbReference type="InterPro" id="IPR013507">
    <property type="entry name" value="DNA_mismatch_S5_2-like"/>
</dbReference>
<dbReference type="SUPFAM" id="SSF54211">
    <property type="entry name" value="Ribosomal protein S5 domain 2-like"/>
    <property type="match status" value="1"/>
</dbReference>
<dbReference type="PROSITE" id="PS00058">
    <property type="entry name" value="DNA_MISMATCH_REPAIR_1"/>
    <property type="match status" value="1"/>
</dbReference>
<evidence type="ECO:0000259" key="6">
    <source>
        <dbReference type="SMART" id="SM00853"/>
    </source>
</evidence>
<evidence type="ECO:0000313" key="9">
    <source>
        <dbReference type="Proteomes" id="UP000199169"/>
    </source>
</evidence>
<feature type="domain" description="MutL C-terminal dimerisation" evidence="6">
    <location>
        <begin position="435"/>
        <end position="578"/>
    </location>
</feature>